<evidence type="ECO:0000313" key="5">
    <source>
        <dbReference type="Proteomes" id="UP000254040"/>
    </source>
</evidence>
<proteinExistence type="predicted"/>
<keyword evidence="4" id="KW-1185">Reference proteome</keyword>
<gene>
    <name evidence="2" type="ORF">Lmor_1452</name>
    <name evidence="3" type="ORF">NCTC12239_02789</name>
</gene>
<dbReference type="Proteomes" id="UP000254040">
    <property type="component" value="Unassembled WGS sequence"/>
</dbReference>
<evidence type="ECO:0000313" key="2">
    <source>
        <dbReference type="EMBL" id="KTD34919.1"/>
    </source>
</evidence>
<reference evidence="2 4" key="1">
    <citation type="submission" date="2015-11" db="EMBL/GenBank/DDBJ databases">
        <title>Genomic analysis of 38 Legionella species identifies large and diverse effector repertoires.</title>
        <authorList>
            <person name="Burstein D."/>
            <person name="Amaro F."/>
            <person name="Zusman T."/>
            <person name="Lifshitz Z."/>
            <person name="Cohen O."/>
            <person name="Gilbert J.A."/>
            <person name="Pupko T."/>
            <person name="Shuman H.A."/>
            <person name="Segal G."/>
        </authorList>
    </citation>
    <scope>NUCLEOTIDE SEQUENCE [LARGE SCALE GENOMIC DNA]</scope>
    <source>
        <strain evidence="2 4">ATCC 43877</strain>
    </source>
</reference>
<dbReference type="AlphaFoldDB" id="A0A378JZK1"/>
<feature type="region of interest" description="Disordered" evidence="1">
    <location>
        <begin position="188"/>
        <end position="209"/>
    </location>
</feature>
<reference evidence="3 5" key="2">
    <citation type="submission" date="2018-06" db="EMBL/GenBank/DDBJ databases">
        <authorList>
            <consortium name="Pathogen Informatics"/>
            <person name="Doyle S."/>
        </authorList>
    </citation>
    <scope>NUCLEOTIDE SEQUENCE [LARGE SCALE GENOMIC DNA]</scope>
    <source>
        <strain evidence="3 5">NCTC12239</strain>
    </source>
</reference>
<dbReference type="RefSeq" id="WP_028383298.1">
    <property type="nucleotide sequence ID" value="NZ_CAAAJG010000022.1"/>
</dbReference>
<protein>
    <submittedName>
        <fullName evidence="3">Virulence protein</fullName>
    </submittedName>
</protein>
<evidence type="ECO:0000256" key="1">
    <source>
        <dbReference type="SAM" id="MobiDB-lite"/>
    </source>
</evidence>
<dbReference type="Proteomes" id="UP000054985">
    <property type="component" value="Unassembled WGS sequence"/>
</dbReference>
<sequence>MADSENIENPGFAEVSFDVRKLEVTNDLNNPITLVERVYQIWWHWADFHLYITSPHIEAISPPIIIKPETIPGSNDLEFVYDIHDSGHKLSTSKSEDMYTAGMSMCKLFYTIEKMINILVERLKSGGVSVEDEVQVAFGGHEIAQRKAFESIINLSYNVVVTNFDPGQWGERYLQTVKRIADKGYGYPSEAPRDTYKQLPNPASAGISR</sequence>
<dbReference type="OrthoDB" id="5645946at2"/>
<accession>A0A378JZK1</accession>
<dbReference type="EMBL" id="LNYN01000019">
    <property type="protein sequence ID" value="KTD34919.1"/>
    <property type="molecule type" value="Genomic_DNA"/>
</dbReference>
<evidence type="ECO:0000313" key="3">
    <source>
        <dbReference type="EMBL" id="STX63836.1"/>
    </source>
</evidence>
<evidence type="ECO:0000313" key="4">
    <source>
        <dbReference type="Proteomes" id="UP000054985"/>
    </source>
</evidence>
<dbReference type="EMBL" id="UGOG01000001">
    <property type="protein sequence ID" value="STX63836.1"/>
    <property type="molecule type" value="Genomic_DNA"/>
</dbReference>
<name>A0A378JZK1_9GAMM</name>
<organism evidence="3 5">
    <name type="scientific">Legionella moravica</name>
    <dbReference type="NCBI Taxonomy" id="39962"/>
    <lineage>
        <taxon>Bacteria</taxon>
        <taxon>Pseudomonadati</taxon>
        <taxon>Pseudomonadota</taxon>
        <taxon>Gammaproteobacteria</taxon>
        <taxon>Legionellales</taxon>
        <taxon>Legionellaceae</taxon>
        <taxon>Legionella</taxon>
    </lineage>
</organism>
<dbReference type="STRING" id="39962.Lmor_1452"/>